<dbReference type="GO" id="GO:0000408">
    <property type="term" value="C:EKC/KEOPS complex"/>
    <property type="evidence" value="ECO:0007669"/>
    <property type="project" value="TreeGrafter"/>
</dbReference>
<evidence type="ECO:0000313" key="2">
    <source>
        <dbReference type="EMBL" id="KXB06201.1"/>
    </source>
</evidence>
<dbReference type="PANTHER" id="PTHR11735">
    <property type="entry name" value="TRNA N6-ADENOSINE THREONYLCARBAMOYLTRANSFERASE"/>
    <property type="match status" value="1"/>
</dbReference>
<dbReference type="GO" id="GO:0005737">
    <property type="term" value="C:cytoplasm"/>
    <property type="evidence" value="ECO:0007669"/>
    <property type="project" value="TreeGrafter"/>
</dbReference>
<dbReference type="EMBL" id="LHYG01000011">
    <property type="protein sequence ID" value="KXB06201.1"/>
    <property type="molecule type" value="Genomic_DNA"/>
</dbReference>
<dbReference type="Gene3D" id="3.30.420.40">
    <property type="match status" value="1"/>
</dbReference>
<dbReference type="AlphaFoldDB" id="A0A133VID2"/>
<dbReference type="InterPro" id="IPR000905">
    <property type="entry name" value="Gcp-like_dom"/>
</dbReference>
<gene>
    <name evidence="2" type="ORF">AKJ53_01095</name>
</gene>
<sequence length="84" mass="9268">MICLGFEGTAHTFGVGIVNSDGEVLANVSKAYEPEEGGIHPREAAQAHSKNARKVLDKGLKEAGIERIKKKRKRLGQEKERVRK</sequence>
<proteinExistence type="predicted"/>
<keyword evidence="3" id="KW-1185">Reference proteome</keyword>
<comment type="caution">
    <text evidence="2">The sequence shown here is derived from an EMBL/GenBank/DDBJ whole genome shotgun (WGS) entry which is preliminary data.</text>
</comment>
<dbReference type="Pfam" id="PF00814">
    <property type="entry name" value="TsaD"/>
    <property type="match status" value="1"/>
</dbReference>
<protein>
    <recommendedName>
        <fullName evidence="1">Gcp-like domain-containing protein</fullName>
    </recommendedName>
</protein>
<evidence type="ECO:0000259" key="1">
    <source>
        <dbReference type="Pfam" id="PF00814"/>
    </source>
</evidence>
<reference evidence="2 3" key="1">
    <citation type="journal article" date="2016" name="Sci. Rep.">
        <title>Metabolic traits of an uncultured archaeal lineage -MSBL1- from brine pools of the Red Sea.</title>
        <authorList>
            <person name="Mwirichia R."/>
            <person name="Alam I."/>
            <person name="Rashid M."/>
            <person name="Vinu M."/>
            <person name="Ba-Alawi W."/>
            <person name="Anthony Kamau A."/>
            <person name="Kamanda Ngugi D."/>
            <person name="Goker M."/>
            <person name="Klenk H.P."/>
            <person name="Bajic V."/>
            <person name="Stingl U."/>
        </authorList>
    </citation>
    <scope>NUCLEOTIDE SEQUENCE [LARGE SCALE GENOMIC DNA]</scope>
    <source>
        <strain evidence="2">SCGC-AAA382F02</strain>
    </source>
</reference>
<evidence type="ECO:0000313" key="3">
    <source>
        <dbReference type="Proteomes" id="UP000070491"/>
    </source>
</evidence>
<name>A0A133VID2_9EURY</name>
<accession>A0A133VID2</accession>
<feature type="non-terminal residue" evidence="2">
    <location>
        <position position="84"/>
    </location>
</feature>
<organism evidence="2 3">
    <name type="scientific">candidate division MSBL1 archaeon SCGC-AAA382F02</name>
    <dbReference type="NCBI Taxonomy" id="1698282"/>
    <lineage>
        <taxon>Archaea</taxon>
        <taxon>Methanobacteriati</taxon>
        <taxon>Methanobacteriota</taxon>
        <taxon>candidate division MSBL1</taxon>
    </lineage>
</organism>
<dbReference type="PANTHER" id="PTHR11735:SF14">
    <property type="entry name" value="TRNA N6-ADENOSINE THREONYLCARBAMOYLTRANSFERASE"/>
    <property type="match status" value="1"/>
</dbReference>
<feature type="domain" description="Gcp-like" evidence="1">
    <location>
        <begin position="24"/>
        <end position="66"/>
    </location>
</feature>
<dbReference type="Proteomes" id="UP000070491">
    <property type="component" value="Unassembled WGS sequence"/>
</dbReference>